<dbReference type="InterPro" id="IPR050109">
    <property type="entry name" value="HTH-type_TetR-like_transc_reg"/>
</dbReference>
<dbReference type="Pfam" id="PF00440">
    <property type="entry name" value="TetR_N"/>
    <property type="match status" value="1"/>
</dbReference>
<organism evidence="4 5">
    <name type="scientific">Bacteriovorax stolpii</name>
    <name type="common">Bdellovibrio stolpii</name>
    <dbReference type="NCBI Taxonomy" id="960"/>
    <lineage>
        <taxon>Bacteria</taxon>
        <taxon>Pseudomonadati</taxon>
        <taxon>Bdellovibrionota</taxon>
        <taxon>Bacteriovoracia</taxon>
        <taxon>Bacteriovoracales</taxon>
        <taxon>Bacteriovoracaceae</taxon>
        <taxon>Bacteriovorax</taxon>
    </lineage>
</organism>
<proteinExistence type="predicted"/>
<dbReference type="AlphaFoldDB" id="A0A2K9NRG6"/>
<dbReference type="PROSITE" id="PS50977">
    <property type="entry name" value="HTH_TETR_2"/>
    <property type="match status" value="1"/>
</dbReference>
<dbReference type="Gene3D" id="1.10.357.10">
    <property type="entry name" value="Tetracycline Repressor, domain 2"/>
    <property type="match status" value="1"/>
</dbReference>
<dbReference type="EMBL" id="CP025704">
    <property type="protein sequence ID" value="AUN97344.1"/>
    <property type="molecule type" value="Genomic_DNA"/>
</dbReference>
<reference evidence="4 5" key="1">
    <citation type="submission" date="2018-01" db="EMBL/GenBank/DDBJ databases">
        <title>Complete genome sequence of Bacteriovorax stolpii DSM12778.</title>
        <authorList>
            <person name="Tang B."/>
            <person name="Chang J."/>
        </authorList>
    </citation>
    <scope>NUCLEOTIDE SEQUENCE [LARGE SCALE GENOMIC DNA]</scope>
    <source>
        <strain evidence="4 5">DSM 12778</strain>
    </source>
</reference>
<sequence>MGLRQLKKQKTRKAISDLATKLFLERGYYNVTTAEIAELAEVSIPTLFKYFPTKEMLVFDEDFEIEEWLVDSVKNRKKGQGILDALLKAWIERISEVPASHRKNAKAFMALIEETPELSRYAGQMWMRHEKVLAEVIKKETKGKFSKVQTEVVARFVLDGFYRAMKETKPKEVLKEIFQLLKIGWNE</sequence>
<dbReference type="RefSeq" id="WP_102242639.1">
    <property type="nucleotide sequence ID" value="NZ_CP025704.1"/>
</dbReference>
<dbReference type="GO" id="GO:0003700">
    <property type="term" value="F:DNA-binding transcription factor activity"/>
    <property type="evidence" value="ECO:0007669"/>
    <property type="project" value="TreeGrafter"/>
</dbReference>
<dbReference type="InterPro" id="IPR041347">
    <property type="entry name" value="MftR_C"/>
</dbReference>
<keyword evidence="1" id="KW-0805">Transcription regulation</keyword>
<dbReference type="InterPro" id="IPR009057">
    <property type="entry name" value="Homeodomain-like_sf"/>
</dbReference>
<dbReference type="PROSITE" id="PS01081">
    <property type="entry name" value="HTH_TETR_1"/>
    <property type="match status" value="1"/>
</dbReference>
<accession>A0A2K9NRG6</accession>
<evidence type="ECO:0000256" key="1">
    <source>
        <dbReference type="ARBA" id="ARBA00023015"/>
    </source>
</evidence>
<evidence type="ECO:0000313" key="5">
    <source>
        <dbReference type="Proteomes" id="UP000235584"/>
    </source>
</evidence>
<dbReference type="InterPro" id="IPR001647">
    <property type="entry name" value="HTH_TetR"/>
</dbReference>
<dbReference type="SUPFAM" id="SSF46689">
    <property type="entry name" value="Homeodomain-like"/>
    <property type="match status" value="1"/>
</dbReference>
<dbReference type="KEGG" id="bsto:C0V70_04300"/>
<dbReference type="InterPro" id="IPR023772">
    <property type="entry name" value="DNA-bd_HTH_TetR-type_CS"/>
</dbReference>
<evidence type="ECO:0000313" key="4">
    <source>
        <dbReference type="EMBL" id="AUN97344.1"/>
    </source>
</evidence>
<dbReference type="PRINTS" id="PR00455">
    <property type="entry name" value="HTHTETR"/>
</dbReference>
<dbReference type="Pfam" id="PF17754">
    <property type="entry name" value="TetR_C_14"/>
    <property type="match status" value="1"/>
</dbReference>
<keyword evidence="2" id="KW-0238">DNA-binding</keyword>
<dbReference type="Proteomes" id="UP000235584">
    <property type="component" value="Chromosome"/>
</dbReference>
<dbReference type="PANTHER" id="PTHR30055:SF234">
    <property type="entry name" value="HTH-TYPE TRANSCRIPTIONAL REGULATOR BETI"/>
    <property type="match status" value="1"/>
</dbReference>
<evidence type="ECO:0000256" key="2">
    <source>
        <dbReference type="ARBA" id="ARBA00023125"/>
    </source>
</evidence>
<name>A0A2K9NRG6_BACTC</name>
<protein>
    <submittedName>
        <fullName evidence="4">TetR family transcriptional regulator</fullName>
    </submittedName>
</protein>
<dbReference type="Gene3D" id="1.10.10.60">
    <property type="entry name" value="Homeodomain-like"/>
    <property type="match status" value="1"/>
</dbReference>
<dbReference type="GO" id="GO:0000976">
    <property type="term" value="F:transcription cis-regulatory region binding"/>
    <property type="evidence" value="ECO:0007669"/>
    <property type="project" value="TreeGrafter"/>
</dbReference>
<dbReference type="PANTHER" id="PTHR30055">
    <property type="entry name" value="HTH-TYPE TRANSCRIPTIONAL REGULATOR RUTR"/>
    <property type="match status" value="1"/>
</dbReference>
<keyword evidence="3" id="KW-0804">Transcription</keyword>
<gene>
    <name evidence="4" type="ORF">C0V70_04300</name>
</gene>
<evidence type="ECO:0000256" key="3">
    <source>
        <dbReference type="ARBA" id="ARBA00023163"/>
    </source>
</evidence>
<keyword evidence="5" id="KW-1185">Reference proteome</keyword>